<organism evidence="1 2">
    <name type="scientific">Pseudobacteriovorax antillogorgiicola</name>
    <dbReference type="NCBI Taxonomy" id="1513793"/>
    <lineage>
        <taxon>Bacteria</taxon>
        <taxon>Pseudomonadati</taxon>
        <taxon>Bdellovibrionota</taxon>
        <taxon>Oligoflexia</taxon>
        <taxon>Oligoflexales</taxon>
        <taxon>Pseudobacteriovoracaceae</taxon>
        <taxon>Pseudobacteriovorax</taxon>
    </lineage>
</organism>
<keyword evidence="2" id="KW-1185">Reference proteome</keyword>
<evidence type="ECO:0000313" key="2">
    <source>
        <dbReference type="Proteomes" id="UP000192907"/>
    </source>
</evidence>
<sequence length="67" mass="8065">MKKRETKSRMVSMRITEKQFQYLEDVAKRIRRETGFHVTRASIILKLMEYGVPYLDREFPPDDDLNS</sequence>
<evidence type="ECO:0000313" key="1">
    <source>
        <dbReference type="EMBL" id="SME90788.1"/>
    </source>
</evidence>
<name>A0A1Y6B440_9BACT</name>
<dbReference type="AlphaFoldDB" id="A0A1Y6B440"/>
<accession>A0A1Y6B440</accession>
<gene>
    <name evidence="1" type="ORF">SAMN06296036_101396</name>
</gene>
<dbReference type="RefSeq" id="WP_132314489.1">
    <property type="nucleotide sequence ID" value="NZ_FWZT01000001.1"/>
</dbReference>
<reference evidence="2" key="1">
    <citation type="submission" date="2017-04" db="EMBL/GenBank/DDBJ databases">
        <authorList>
            <person name="Varghese N."/>
            <person name="Submissions S."/>
        </authorList>
    </citation>
    <scope>NUCLEOTIDE SEQUENCE [LARGE SCALE GENOMIC DNA]</scope>
    <source>
        <strain evidence="2">RKEM611</strain>
    </source>
</reference>
<dbReference type="EMBL" id="FWZT01000001">
    <property type="protein sequence ID" value="SME90788.1"/>
    <property type="molecule type" value="Genomic_DNA"/>
</dbReference>
<dbReference type="Proteomes" id="UP000192907">
    <property type="component" value="Unassembled WGS sequence"/>
</dbReference>
<protein>
    <submittedName>
        <fullName evidence="1">Uncharacterized protein</fullName>
    </submittedName>
</protein>
<proteinExistence type="predicted"/>